<name>A0A4R4TLS8_9ACTN</name>
<evidence type="ECO:0000313" key="3">
    <source>
        <dbReference type="Proteomes" id="UP000295345"/>
    </source>
</evidence>
<reference evidence="2 3" key="1">
    <citation type="submission" date="2019-03" db="EMBL/GenBank/DDBJ databases">
        <title>Draft genome sequences of novel Actinobacteria.</title>
        <authorList>
            <person name="Sahin N."/>
            <person name="Ay H."/>
            <person name="Saygin H."/>
        </authorList>
    </citation>
    <scope>NUCLEOTIDE SEQUENCE [LARGE SCALE GENOMIC DNA]</scope>
    <source>
        <strain evidence="2 3">DSM 41900</strain>
    </source>
</reference>
<feature type="domain" description="A-factor biosynthesis hotdog" evidence="1">
    <location>
        <begin position="35"/>
        <end position="169"/>
    </location>
</feature>
<dbReference type="InterPro" id="IPR047757">
    <property type="entry name" value="AfsA-like"/>
</dbReference>
<dbReference type="EMBL" id="SMKI01000026">
    <property type="protein sequence ID" value="TDC78867.1"/>
    <property type="molecule type" value="Genomic_DNA"/>
</dbReference>
<dbReference type="GO" id="GO:0016740">
    <property type="term" value="F:transferase activity"/>
    <property type="evidence" value="ECO:0007669"/>
    <property type="project" value="InterPro"/>
</dbReference>
<accession>A0A4R4TLS8</accession>
<dbReference type="OrthoDB" id="7838374at2"/>
<evidence type="ECO:0000313" key="2">
    <source>
        <dbReference type="EMBL" id="TDC78867.1"/>
    </source>
</evidence>
<keyword evidence="3" id="KW-1185">Reference proteome</keyword>
<dbReference type="Proteomes" id="UP000295345">
    <property type="component" value="Unassembled WGS sequence"/>
</dbReference>
<evidence type="ECO:0000259" key="1">
    <source>
        <dbReference type="Pfam" id="PF03756"/>
    </source>
</evidence>
<dbReference type="NCBIfam" id="NF041195">
    <property type="entry name" value="ScbA_BarX_GamBu"/>
    <property type="match status" value="1"/>
</dbReference>
<dbReference type="RefSeq" id="WP_132816479.1">
    <property type="nucleotide sequence ID" value="NZ_SMKI01000026.1"/>
</dbReference>
<organism evidence="2 3">
    <name type="scientific">Streptomyces hainanensis</name>
    <dbReference type="NCBI Taxonomy" id="402648"/>
    <lineage>
        <taxon>Bacteria</taxon>
        <taxon>Bacillati</taxon>
        <taxon>Actinomycetota</taxon>
        <taxon>Actinomycetes</taxon>
        <taxon>Kitasatosporales</taxon>
        <taxon>Streptomycetaceae</taxon>
        <taxon>Streptomyces</taxon>
    </lineage>
</organism>
<dbReference type="AlphaFoldDB" id="A0A4R4TLS8"/>
<proteinExistence type="predicted"/>
<comment type="caution">
    <text evidence="2">The sequence shown here is derived from an EMBL/GenBank/DDBJ whole genome shotgun (WGS) entry which is preliminary data.</text>
</comment>
<gene>
    <name evidence="2" type="ORF">E1283_04125</name>
</gene>
<feature type="domain" description="A-factor biosynthesis hotdog" evidence="1">
    <location>
        <begin position="209"/>
        <end position="336"/>
    </location>
</feature>
<sequence>MPNSGPPHAPTVPHTVRDLPVPDIGFHSTISRGRVHRVALAETFVTDIVPLAADLFACGAQLPRSHAYFGEGGHPPAHHDTLLLVEVVRQAVMAGAHEFHGIPEEDKFVLTHNRIAVTSLPALRVGPAPGNLTVNVRVVRTVLRDDVVRGLDFEAILLADGHPVAEAGMGMVYKTPASYQRLRDRGRAEVGLAPEGRPLGPLPPVAPDLVGRRDPANVVLSASRATGPAGVGAGLRVDQDHPSMFDHPQDHIPGMVMNEAFRQIALHAADAAHALHPGRGRLTRLDAVFARFGELDLPATATAVAGAPVTSGGLLTVPVTATLAQRDAPISTAEIELAYLRQGS</sequence>
<dbReference type="InterPro" id="IPR005509">
    <property type="entry name" value="AfsA_hotdog_dom"/>
</dbReference>
<protein>
    <submittedName>
        <fullName evidence="2">A-factor biosynthesis protein</fullName>
    </submittedName>
</protein>
<dbReference type="Pfam" id="PF03756">
    <property type="entry name" value="AfsA"/>
    <property type="match status" value="2"/>
</dbReference>